<sequence>MSLGWIYLRSIELKIFLLAIHSTWDWFPILRARKFGILCCSGYMCQDRFDKIGAGIGIFVIGVLPKRKLFLFCSLPS</sequence>
<proteinExistence type="predicted"/>
<organism evidence="1 2">
    <name type="scientific">Meloidogyne incognita</name>
    <name type="common">Southern root-knot nematode worm</name>
    <name type="synonym">Oxyuris incognita</name>
    <dbReference type="NCBI Taxonomy" id="6306"/>
    <lineage>
        <taxon>Eukaryota</taxon>
        <taxon>Metazoa</taxon>
        <taxon>Ecdysozoa</taxon>
        <taxon>Nematoda</taxon>
        <taxon>Chromadorea</taxon>
        <taxon>Rhabditida</taxon>
        <taxon>Tylenchina</taxon>
        <taxon>Tylenchomorpha</taxon>
        <taxon>Tylenchoidea</taxon>
        <taxon>Meloidogynidae</taxon>
        <taxon>Meloidogyninae</taxon>
        <taxon>Meloidogyne</taxon>
        <taxon>Meloidogyne incognita group</taxon>
    </lineage>
</organism>
<accession>A0A914M958</accession>
<protein>
    <submittedName>
        <fullName evidence="2">Candidate secreted effector</fullName>
    </submittedName>
</protein>
<dbReference type="Proteomes" id="UP000887563">
    <property type="component" value="Unplaced"/>
</dbReference>
<dbReference type="AlphaFoldDB" id="A0A914M958"/>
<reference evidence="2" key="1">
    <citation type="submission" date="2022-11" db="UniProtKB">
        <authorList>
            <consortium name="WormBaseParasite"/>
        </authorList>
    </citation>
    <scope>IDENTIFICATION</scope>
</reference>
<keyword evidence="1" id="KW-1185">Reference proteome</keyword>
<evidence type="ECO:0000313" key="2">
    <source>
        <dbReference type="WBParaSite" id="Minc3s01461g24010"/>
    </source>
</evidence>
<dbReference type="WBParaSite" id="Minc3s01461g24010">
    <property type="protein sequence ID" value="Minc3s01461g24010"/>
    <property type="gene ID" value="Minc3s01461g24010"/>
</dbReference>
<evidence type="ECO:0000313" key="1">
    <source>
        <dbReference type="Proteomes" id="UP000887563"/>
    </source>
</evidence>
<name>A0A914M958_MELIC</name>